<keyword evidence="3" id="KW-1185">Reference proteome</keyword>
<dbReference type="Proteomes" id="UP001642540">
    <property type="component" value="Unassembled WGS sequence"/>
</dbReference>
<reference evidence="2 3" key="1">
    <citation type="submission" date="2024-08" db="EMBL/GenBank/DDBJ databases">
        <authorList>
            <person name="Cucini C."/>
            <person name="Frati F."/>
        </authorList>
    </citation>
    <scope>NUCLEOTIDE SEQUENCE [LARGE SCALE GENOMIC DNA]</scope>
</reference>
<sequence length="169" mass="18939">MFIKLLVLVAAIGCINQNCALAQMSEDTSYEDGCYIAFDDEELDYNTTSLIVDQCLEKYPLSSDESNEMEEIDNQYNCALKCINENLNATTKDGRLDIDKLKEDFSSSNATEAYASKLVSLLDSCASDTEKKLSESGGYKSNLCKYHVMVMQCYADAYKDAREEIQLLC</sequence>
<evidence type="ECO:0000313" key="3">
    <source>
        <dbReference type="Proteomes" id="UP001642540"/>
    </source>
</evidence>
<proteinExistence type="predicted"/>
<feature type="chain" id="PRO_5047086352" evidence="1">
    <location>
        <begin position="23"/>
        <end position="169"/>
    </location>
</feature>
<accession>A0ABP1QV11</accession>
<evidence type="ECO:0000256" key="1">
    <source>
        <dbReference type="SAM" id="SignalP"/>
    </source>
</evidence>
<dbReference type="SMART" id="SM00708">
    <property type="entry name" value="PhBP"/>
    <property type="match status" value="1"/>
</dbReference>
<organism evidence="2 3">
    <name type="scientific">Orchesella dallaii</name>
    <dbReference type="NCBI Taxonomy" id="48710"/>
    <lineage>
        <taxon>Eukaryota</taxon>
        <taxon>Metazoa</taxon>
        <taxon>Ecdysozoa</taxon>
        <taxon>Arthropoda</taxon>
        <taxon>Hexapoda</taxon>
        <taxon>Collembola</taxon>
        <taxon>Entomobryomorpha</taxon>
        <taxon>Entomobryoidea</taxon>
        <taxon>Orchesellidae</taxon>
        <taxon>Orchesellinae</taxon>
        <taxon>Orchesella</taxon>
    </lineage>
</organism>
<dbReference type="EMBL" id="CAXLJM020000041">
    <property type="protein sequence ID" value="CAL8109472.1"/>
    <property type="molecule type" value="Genomic_DNA"/>
</dbReference>
<evidence type="ECO:0000313" key="2">
    <source>
        <dbReference type="EMBL" id="CAL8109472.1"/>
    </source>
</evidence>
<gene>
    <name evidence="2" type="ORF">ODALV1_LOCUS13398</name>
</gene>
<comment type="caution">
    <text evidence="2">The sequence shown here is derived from an EMBL/GenBank/DDBJ whole genome shotgun (WGS) entry which is preliminary data.</text>
</comment>
<dbReference type="InterPro" id="IPR006170">
    <property type="entry name" value="PBP/GOBP"/>
</dbReference>
<name>A0ABP1QV11_9HEXA</name>
<dbReference type="InterPro" id="IPR036728">
    <property type="entry name" value="PBP_GOBP_sf"/>
</dbReference>
<feature type="signal peptide" evidence="1">
    <location>
        <begin position="1"/>
        <end position="22"/>
    </location>
</feature>
<keyword evidence="1" id="KW-0732">Signal</keyword>
<dbReference type="Gene3D" id="1.10.238.20">
    <property type="entry name" value="Pheromone/general odorant binding protein domain"/>
    <property type="match status" value="1"/>
</dbReference>
<dbReference type="SUPFAM" id="SSF47565">
    <property type="entry name" value="Insect pheromone/odorant-binding proteins"/>
    <property type="match status" value="1"/>
</dbReference>
<protein>
    <submittedName>
        <fullName evidence="2">Uncharacterized protein</fullName>
    </submittedName>
</protein>
<dbReference type="Pfam" id="PF01395">
    <property type="entry name" value="PBP_GOBP"/>
    <property type="match status" value="1"/>
</dbReference>